<evidence type="ECO:0000313" key="1">
    <source>
        <dbReference type="EMBL" id="QUC68365.1"/>
    </source>
</evidence>
<sequence>MKRITAIILAVLMVLAIAAGAMGEENKIWFKGDTGEKVTWIQTRLKELEYLDKEPNGVFDEDTERALREFQQVQRLLVTGMADSVTMEMLETTTTKKSEARNWSYDEIMYEATEAAAGVSYAESFANMSTSMPMTAASKGRIDWNTEEYTTFESNRFLSVLTSPLSTFAADVDTSSYALFRRKVLSGERIPANSIRIEEMLNYFHYDYTQPRDGEPFGVTTEIAPCPWNEKTKLLLIGLQAAEVRKDERPGHNLVFLIDTSGSMNGSDRLDLVKRAFLLLLDELDPEDTISIVTYANRDRVVLEGTPAADKTRIMEAISELEAHGGTNGSAGILRAYEIAEKYYVEDGVNRILLATDGDLNVGVTSEGDLAQLVTEKKKNGISLTCLGFGMGNYKDNKMEALADYGDGNCRYIDTIYEARKALVEEGGGTFITVAKDVKIQVDFNPAMVKGYRLIGYEDRLMAAEDFANDEKDGGEIGSGHRMTALYEIVPADSDFNFGEVGSRYQETQAAAGGDWLTVSIRAKEPEGTVSKLYEYPVNDEAVKAELSENMRFAAAVAEAGMLLRESEWKGQATWAQALELARGCQDVSGDVYKEEFVYLLTLLERAN</sequence>
<keyword evidence="2" id="KW-1185">Reference proteome</keyword>
<gene>
    <name evidence="1" type="ORF">JYE49_06660</name>
</gene>
<reference evidence="1" key="1">
    <citation type="submission" date="2021-01" db="EMBL/GenBank/DDBJ databases">
        <title>Complete genome sequence of Clostridiales bacterium R-7.</title>
        <authorList>
            <person name="Mahoney-Kurpe S.C."/>
            <person name="Palevich N."/>
            <person name="Koike S."/>
            <person name="Moon C.D."/>
            <person name="Attwood G.T."/>
        </authorList>
    </citation>
    <scope>NUCLEOTIDE SEQUENCE</scope>
    <source>
        <strain evidence="1">R-7</strain>
    </source>
</reference>
<protein>
    <submittedName>
        <fullName evidence="1">von Willebrand factor type A domain-containing protein</fullName>
    </submittedName>
</protein>
<evidence type="ECO:0000313" key="2">
    <source>
        <dbReference type="Proteomes" id="UP000682782"/>
    </source>
</evidence>
<dbReference type="Proteomes" id="UP000682782">
    <property type="component" value="Chromosome"/>
</dbReference>
<dbReference type="EMBL" id="CP068393">
    <property type="protein sequence ID" value="QUC68365.1"/>
    <property type="molecule type" value="Genomic_DNA"/>
</dbReference>
<accession>A0AC61MYV5</accession>
<name>A0AC61MYV5_9FIRM</name>
<proteinExistence type="predicted"/>
<organism evidence="1 2">
    <name type="scientific">Aristaeella hokkaidonensis</name>
    <dbReference type="NCBI Taxonomy" id="3046382"/>
    <lineage>
        <taxon>Bacteria</taxon>
        <taxon>Bacillati</taxon>
        <taxon>Bacillota</taxon>
        <taxon>Clostridia</taxon>
        <taxon>Eubacteriales</taxon>
        <taxon>Aristaeellaceae</taxon>
        <taxon>Aristaeella</taxon>
    </lineage>
</organism>